<gene>
    <name evidence="2" type="ORF">PGO_001655</name>
</gene>
<accession>A0A1Y1JP00</accession>
<dbReference type="Proteomes" id="UP000195521">
    <property type="component" value="Unassembled WGS sequence"/>
</dbReference>
<dbReference type="AlphaFoldDB" id="A0A1Y1JP00"/>
<keyword evidence="1" id="KW-0472">Membrane</keyword>
<evidence type="ECO:0000256" key="1">
    <source>
        <dbReference type="SAM" id="Phobius"/>
    </source>
</evidence>
<comment type="caution">
    <text evidence="2">The sequence shown here is derived from an EMBL/GenBank/DDBJ whole genome shotgun (WGS) entry which is preliminary data.</text>
</comment>
<name>A0A1Y1JP00_PLAGO</name>
<protein>
    <submittedName>
        <fullName evidence="2">Variable surface protein</fullName>
    </submittedName>
</protein>
<keyword evidence="3" id="KW-1185">Reference proteome</keyword>
<dbReference type="GeneID" id="39745007"/>
<dbReference type="RefSeq" id="XP_028546788.1">
    <property type="nucleotide sequence ID" value="XM_028690987.1"/>
</dbReference>
<organism evidence="2 3">
    <name type="scientific">Plasmodium gonderi</name>
    <dbReference type="NCBI Taxonomy" id="77519"/>
    <lineage>
        <taxon>Eukaryota</taxon>
        <taxon>Sar</taxon>
        <taxon>Alveolata</taxon>
        <taxon>Apicomplexa</taxon>
        <taxon>Aconoidasida</taxon>
        <taxon>Haemosporida</taxon>
        <taxon>Plasmodiidae</taxon>
        <taxon>Plasmodium</taxon>
        <taxon>Plasmodium (Plasmodium)</taxon>
    </lineage>
</organism>
<keyword evidence="1" id="KW-0812">Transmembrane</keyword>
<reference evidence="3" key="1">
    <citation type="submission" date="2017-04" db="EMBL/GenBank/DDBJ databases">
        <title>Plasmodium gonderi genome.</title>
        <authorList>
            <person name="Arisue N."/>
            <person name="Honma H."/>
            <person name="Kawai S."/>
            <person name="Tougan T."/>
            <person name="Tanabe K."/>
            <person name="Horii T."/>
        </authorList>
    </citation>
    <scope>NUCLEOTIDE SEQUENCE [LARGE SCALE GENOMIC DNA]</scope>
    <source>
        <strain evidence="3">ATCC 30045</strain>
    </source>
</reference>
<keyword evidence="1" id="KW-1133">Transmembrane helix</keyword>
<dbReference type="EMBL" id="BDQF01000170">
    <property type="protein sequence ID" value="GAW84199.1"/>
    <property type="molecule type" value="Genomic_DNA"/>
</dbReference>
<proteinExistence type="predicted"/>
<sequence length="287" mass="34292">MESEHKTYSYYYKFMNKFPYCEDTIQKLLNVSGNTYNKFCSAIAENFKFKEKVKNEFIQKICPQAHAYLYDININKEYAEYKKAGCRYYIYWLYDYLKKSIYTSYTKEVYEKMMSDYPLHNGMQKYCSDYEEEVTFEQLEELTAIYKSYKCIKKINEQDVSENQRKYCNALKNIIEENQKQSVNKVCEHAKLQISSPVENNTQEIACSCRSNIVNTIAATIIVTLLILFFLLFVFKYTSYGLFLRHRIKRIRKKLDNISNIWNISKRTEVPINILNSGIYDMLYNES</sequence>
<feature type="transmembrane region" description="Helical" evidence="1">
    <location>
        <begin position="217"/>
        <end position="244"/>
    </location>
</feature>
<evidence type="ECO:0000313" key="3">
    <source>
        <dbReference type="Proteomes" id="UP000195521"/>
    </source>
</evidence>
<dbReference type="OrthoDB" id="386822at2759"/>
<evidence type="ECO:0000313" key="2">
    <source>
        <dbReference type="EMBL" id="GAW84199.1"/>
    </source>
</evidence>